<name>A0A9N9JXK6_9GLOM</name>
<reference evidence="1" key="1">
    <citation type="submission" date="2021-06" db="EMBL/GenBank/DDBJ databases">
        <authorList>
            <person name="Kallberg Y."/>
            <person name="Tangrot J."/>
            <person name="Rosling A."/>
        </authorList>
    </citation>
    <scope>NUCLEOTIDE SEQUENCE</scope>
    <source>
        <strain evidence="1">IN212</strain>
    </source>
</reference>
<feature type="non-terminal residue" evidence="1">
    <location>
        <position position="39"/>
    </location>
</feature>
<dbReference type="Proteomes" id="UP000789396">
    <property type="component" value="Unassembled WGS sequence"/>
</dbReference>
<dbReference type="EMBL" id="CAJVPZ010068784">
    <property type="protein sequence ID" value="CAG8798393.1"/>
    <property type="molecule type" value="Genomic_DNA"/>
</dbReference>
<gene>
    <name evidence="1" type="ORF">RFULGI_LOCUS17477</name>
</gene>
<protein>
    <submittedName>
        <fullName evidence="1">13138_t:CDS:1</fullName>
    </submittedName>
</protein>
<evidence type="ECO:0000313" key="2">
    <source>
        <dbReference type="Proteomes" id="UP000789396"/>
    </source>
</evidence>
<feature type="non-terminal residue" evidence="1">
    <location>
        <position position="1"/>
    </location>
</feature>
<organism evidence="1 2">
    <name type="scientific">Racocetra fulgida</name>
    <dbReference type="NCBI Taxonomy" id="60492"/>
    <lineage>
        <taxon>Eukaryota</taxon>
        <taxon>Fungi</taxon>
        <taxon>Fungi incertae sedis</taxon>
        <taxon>Mucoromycota</taxon>
        <taxon>Glomeromycotina</taxon>
        <taxon>Glomeromycetes</taxon>
        <taxon>Diversisporales</taxon>
        <taxon>Gigasporaceae</taxon>
        <taxon>Racocetra</taxon>
    </lineage>
</organism>
<dbReference type="AlphaFoldDB" id="A0A9N9JXK6"/>
<keyword evidence="2" id="KW-1185">Reference proteome</keyword>
<evidence type="ECO:0000313" key="1">
    <source>
        <dbReference type="EMBL" id="CAG8798393.1"/>
    </source>
</evidence>
<proteinExistence type="predicted"/>
<sequence length="39" mass="4464">TDANTCERASYENLVKHPYIKPINTNSRLDTYLKPDGQP</sequence>
<comment type="caution">
    <text evidence="1">The sequence shown here is derived from an EMBL/GenBank/DDBJ whole genome shotgun (WGS) entry which is preliminary data.</text>
</comment>
<accession>A0A9N9JXK6</accession>